<keyword evidence="2" id="KW-1133">Transmembrane helix</keyword>
<feature type="region of interest" description="Disordered" evidence="1">
    <location>
        <begin position="116"/>
        <end position="159"/>
    </location>
</feature>
<dbReference type="Proteomes" id="UP001180020">
    <property type="component" value="Unassembled WGS sequence"/>
</dbReference>
<name>A0AAV9FJV1_ACOCL</name>
<feature type="compositionally biased region" description="Basic and acidic residues" evidence="1">
    <location>
        <begin position="148"/>
        <end position="159"/>
    </location>
</feature>
<keyword evidence="2" id="KW-0472">Membrane</keyword>
<dbReference type="AlphaFoldDB" id="A0AAV9FJV1"/>
<feature type="compositionally biased region" description="Basic and acidic residues" evidence="1">
    <location>
        <begin position="116"/>
        <end position="135"/>
    </location>
</feature>
<protein>
    <submittedName>
        <fullName evidence="3">Uncharacterized protein</fullName>
    </submittedName>
</protein>
<keyword evidence="2" id="KW-0812">Transmembrane</keyword>
<evidence type="ECO:0000256" key="1">
    <source>
        <dbReference type="SAM" id="MobiDB-lite"/>
    </source>
</evidence>
<sequence length="159" mass="18349">MRLFAERIRHRDAREGVSLGYIGGCTAALMVWFYEHTRLRNPSAYGKVPRFFRWGRTNDKSPLVDPELTIGQQEDRLFKPHEEALVLEKLKMGAIQRRIKEGIIEGMGKRKLVEVSVESRGKKRREEVKEGEGVGKKKAGGRKKENKKQREGKRCSLRS</sequence>
<dbReference type="EMBL" id="JAUJYO010000001">
    <property type="protein sequence ID" value="KAK1325951.1"/>
    <property type="molecule type" value="Genomic_DNA"/>
</dbReference>
<accession>A0AAV9FJV1</accession>
<keyword evidence="4" id="KW-1185">Reference proteome</keyword>
<gene>
    <name evidence="3" type="ORF">QJS10_CPA01g01506</name>
</gene>
<feature type="compositionally biased region" description="Basic residues" evidence="1">
    <location>
        <begin position="136"/>
        <end position="147"/>
    </location>
</feature>
<comment type="caution">
    <text evidence="3">The sequence shown here is derived from an EMBL/GenBank/DDBJ whole genome shotgun (WGS) entry which is preliminary data.</text>
</comment>
<reference evidence="3" key="1">
    <citation type="journal article" date="2023" name="Nat. Commun.">
        <title>Diploid and tetraploid genomes of Acorus and the evolution of monocots.</title>
        <authorList>
            <person name="Ma L."/>
            <person name="Liu K.W."/>
            <person name="Li Z."/>
            <person name="Hsiao Y.Y."/>
            <person name="Qi Y."/>
            <person name="Fu T."/>
            <person name="Tang G.D."/>
            <person name="Zhang D."/>
            <person name="Sun W.H."/>
            <person name="Liu D.K."/>
            <person name="Li Y."/>
            <person name="Chen G.Z."/>
            <person name="Liu X.D."/>
            <person name="Liao X.Y."/>
            <person name="Jiang Y.T."/>
            <person name="Yu X."/>
            <person name="Hao Y."/>
            <person name="Huang J."/>
            <person name="Zhao X.W."/>
            <person name="Ke S."/>
            <person name="Chen Y.Y."/>
            <person name="Wu W.L."/>
            <person name="Hsu J.L."/>
            <person name="Lin Y.F."/>
            <person name="Huang M.D."/>
            <person name="Li C.Y."/>
            <person name="Huang L."/>
            <person name="Wang Z.W."/>
            <person name="Zhao X."/>
            <person name="Zhong W.Y."/>
            <person name="Peng D.H."/>
            <person name="Ahmad S."/>
            <person name="Lan S."/>
            <person name="Zhang J.S."/>
            <person name="Tsai W.C."/>
            <person name="Van de Peer Y."/>
            <person name="Liu Z.J."/>
        </authorList>
    </citation>
    <scope>NUCLEOTIDE SEQUENCE</scope>
    <source>
        <strain evidence="3">CP</strain>
    </source>
</reference>
<reference evidence="3" key="2">
    <citation type="submission" date="2023-06" db="EMBL/GenBank/DDBJ databases">
        <authorList>
            <person name="Ma L."/>
            <person name="Liu K.-W."/>
            <person name="Li Z."/>
            <person name="Hsiao Y.-Y."/>
            <person name="Qi Y."/>
            <person name="Fu T."/>
            <person name="Tang G."/>
            <person name="Zhang D."/>
            <person name="Sun W.-H."/>
            <person name="Liu D.-K."/>
            <person name="Li Y."/>
            <person name="Chen G.-Z."/>
            <person name="Liu X.-D."/>
            <person name="Liao X.-Y."/>
            <person name="Jiang Y.-T."/>
            <person name="Yu X."/>
            <person name="Hao Y."/>
            <person name="Huang J."/>
            <person name="Zhao X.-W."/>
            <person name="Ke S."/>
            <person name="Chen Y.-Y."/>
            <person name="Wu W.-L."/>
            <person name="Hsu J.-L."/>
            <person name="Lin Y.-F."/>
            <person name="Huang M.-D."/>
            <person name="Li C.-Y."/>
            <person name="Huang L."/>
            <person name="Wang Z.-W."/>
            <person name="Zhao X."/>
            <person name="Zhong W.-Y."/>
            <person name="Peng D.-H."/>
            <person name="Ahmad S."/>
            <person name="Lan S."/>
            <person name="Zhang J.-S."/>
            <person name="Tsai W.-C."/>
            <person name="Van De Peer Y."/>
            <person name="Liu Z.-J."/>
        </authorList>
    </citation>
    <scope>NUCLEOTIDE SEQUENCE</scope>
    <source>
        <strain evidence="3">CP</strain>
        <tissue evidence="3">Leaves</tissue>
    </source>
</reference>
<evidence type="ECO:0000313" key="3">
    <source>
        <dbReference type="EMBL" id="KAK1325951.1"/>
    </source>
</evidence>
<proteinExistence type="predicted"/>
<feature type="transmembrane region" description="Helical" evidence="2">
    <location>
        <begin position="16"/>
        <end position="34"/>
    </location>
</feature>
<evidence type="ECO:0000313" key="4">
    <source>
        <dbReference type="Proteomes" id="UP001180020"/>
    </source>
</evidence>
<evidence type="ECO:0000256" key="2">
    <source>
        <dbReference type="SAM" id="Phobius"/>
    </source>
</evidence>
<organism evidence="3 4">
    <name type="scientific">Acorus calamus</name>
    <name type="common">Sweet flag</name>
    <dbReference type="NCBI Taxonomy" id="4465"/>
    <lineage>
        <taxon>Eukaryota</taxon>
        <taxon>Viridiplantae</taxon>
        <taxon>Streptophyta</taxon>
        <taxon>Embryophyta</taxon>
        <taxon>Tracheophyta</taxon>
        <taxon>Spermatophyta</taxon>
        <taxon>Magnoliopsida</taxon>
        <taxon>Liliopsida</taxon>
        <taxon>Acoraceae</taxon>
        <taxon>Acorus</taxon>
    </lineage>
</organism>